<dbReference type="FunFam" id="1.20.1250.20:FF:000695">
    <property type="entry name" value="Predicted protein"/>
    <property type="match status" value="1"/>
</dbReference>
<dbReference type="SUPFAM" id="SSF103473">
    <property type="entry name" value="MFS general substrate transporter"/>
    <property type="match status" value="1"/>
</dbReference>
<keyword evidence="2" id="KW-0812">Transmembrane</keyword>
<dbReference type="VEuPathDB" id="VectorBase:ASTEI20_031853"/>
<dbReference type="KEGG" id="aste:118514231"/>
<evidence type="ECO:0000256" key="3">
    <source>
        <dbReference type="ARBA" id="ARBA00022989"/>
    </source>
</evidence>
<evidence type="ECO:0000256" key="4">
    <source>
        <dbReference type="ARBA" id="ARBA00023136"/>
    </source>
</evidence>
<dbReference type="EnsemblMetazoa" id="ASTEI02605-RA">
    <property type="protein sequence ID" value="ASTEI02605-PA"/>
    <property type="gene ID" value="ASTEI02605"/>
</dbReference>
<evidence type="ECO:0000256" key="1">
    <source>
        <dbReference type="ARBA" id="ARBA00004141"/>
    </source>
</evidence>
<keyword evidence="3" id="KW-1133">Transmembrane helix</keyword>
<dbReference type="GeneID" id="118514231"/>
<evidence type="ECO:0000256" key="2">
    <source>
        <dbReference type="ARBA" id="ARBA00022692"/>
    </source>
</evidence>
<dbReference type="Proteomes" id="UP000076408">
    <property type="component" value="Unassembled WGS sequence"/>
</dbReference>
<dbReference type="RefSeq" id="XP_035916828.1">
    <property type="nucleotide sequence ID" value="XM_036060935.1"/>
</dbReference>
<evidence type="ECO:0000313" key="5">
    <source>
        <dbReference type="EnsemblMetazoa" id="ASTEI02605-PA"/>
    </source>
</evidence>
<dbReference type="GO" id="GO:0008521">
    <property type="term" value="F:acetyl-CoA transmembrane transporter activity"/>
    <property type="evidence" value="ECO:0007669"/>
    <property type="project" value="InterPro"/>
</dbReference>
<protein>
    <recommendedName>
        <fullName evidence="7">Acetyl-coa transporter</fullName>
    </recommendedName>
</protein>
<reference evidence="6" key="1">
    <citation type="journal article" date="2014" name="Genome Biol.">
        <title>Genome analysis of a major urban malaria vector mosquito, Anopheles stephensi.</title>
        <authorList>
            <person name="Jiang X."/>
            <person name="Peery A."/>
            <person name="Hall A.B."/>
            <person name="Sharma A."/>
            <person name="Chen X.G."/>
            <person name="Waterhouse R.M."/>
            <person name="Komissarov A."/>
            <person name="Riehle M.M."/>
            <person name="Shouche Y."/>
            <person name="Sharakhova M.V."/>
            <person name="Lawson D."/>
            <person name="Pakpour N."/>
            <person name="Arensburger P."/>
            <person name="Davidson V.L."/>
            <person name="Eiglmeier K."/>
            <person name="Emrich S."/>
            <person name="George P."/>
            <person name="Kennedy R.C."/>
            <person name="Mane S.P."/>
            <person name="Maslen G."/>
            <person name="Oringanje C."/>
            <person name="Qi Y."/>
            <person name="Settlage R."/>
            <person name="Tojo M."/>
            <person name="Tubio J.M."/>
            <person name="Unger M.F."/>
            <person name="Wang B."/>
            <person name="Vernick K.D."/>
            <person name="Ribeiro J.M."/>
            <person name="James A.A."/>
            <person name="Michel K."/>
            <person name="Riehle M.A."/>
            <person name="Luckhart S."/>
            <person name="Sharakhov I.V."/>
            <person name="Tu Z."/>
        </authorList>
    </citation>
    <scope>NUCLEOTIDE SEQUENCE [LARGE SCALE GENOMIC DNA]</scope>
    <source>
        <strain evidence="6">Indian</strain>
    </source>
</reference>
<dbReference type="Pfam" id="PF13000">
    <property type="entry name" value="Acatn"/>
    <property type="match status" value="3"/>
</dbReference>
<dbReference type="InterPro" id="IPR004752">
    <property type="entry name" value="AmpG_permease/AT-1"/>
</dbReference>
<dbReference type="AlphaFoldDB" id="A0A182Y2B9"/>
<keyword evidence="6" id="KW-1185">Reference proteome</keyword>
<dbReference type="InterPro" id="IPR024371">
    <property type="entry name" value="AcetylCoA_trans_1-like"/>
</dbReference>
<dbReference type="STRING" id="30069.A0A182Y2B9"/>
<dbReference type="VEuPathDB" id="VectorBase:ASTE008300"/>
<comment type="subcellular location">
    <subcellularLocation>
        <location evidence="1">Membrane</location>
        <topology evidence="1">Multi-pass membrane protein</topology>
    </subcellularLocation>
</comment>
<dbReference type="RefSeq" id="XP_035916827.1">
    <property type="nucleotide sequence ID" value="XM_036060934.1"/>
</dbReference>
<organism evidence="5 6">
    <name type="scientific">Anopheles stephensi</name>
    <name type="common">Indo-Pakistan malaria mosquito</name>
    <dbReference type="NCBI Taxonomy" id="30069"/>
    <lineage>
        <taxon>Eukaryota</taxon>
        <taxon>Metazoa</taxon>
        <taxon>Ecdysozoa</taxon>
        <taxon>Arthropoda</taxon>
        <taxon>Hexapoda</taxon>
        <taxon>Insecta</taxon>
        <taxon>Pterygota</taxon>
        <taxon>Neoptera</taxon>
        <taxon>Endopterygota</taxon>
        <taxon>Diptera</taxon>
        <taxon>Nematocera</taxon>
        <taxon>Culicoidea</taxon>
        <taxon>Culicidae</taxon>
        <taxon>Anophelinae</taxon>
        <taxon>Anopheles</taxon>
    </lineage>
</organism>
<evidence type="ECO:0008006" key="7">
    <source>
        <dbReference type="Google" id="ProtNLM"/>
    </source>
</evidence>
<name>A0A182Y2B9_ANOST</name>
<reference evidence="5" key="2">
    <citation type="submission" date="2020-05" db="UniProtKB">
        <authorList>
            <consortium name="EnsemblMetazoa"/>
        </authorList>
    </citation>
    <scope>IDENTIFICATION</scope>
    <source>
        <strain evidence="5">Indian</strain>
    </source>
</reference>
<dbReference type="PANTHER" id="PTHR12778:SF9">
    <property type="entry name" value="ACETYL-COENZYME A TRANSPORTER 1"/>
    <property type="match status" value="1"/>
</dbReference>
<dbReference type="PANTHER" id="PTHR12778">
    <property type="entry name" value="SOLUTE CARRIER FAMILY 33 ACETYL-COA TRANSPORTER -RELATED"/>
    <property type="match status" value="1"/>
</dbReference>
<keyword evidence="4" id="KW-0472">Membrane</keyword>
<dbReference type="OMA" id="RRKSWIM"/>
<dbReference type="GO" id="GO:0016020">
    <property type="term" value="C:membrane"/>
    <property type="evidence" value="ECO:0007669"/>
    <property type="project" value="UniProtKB-SubCell"/>
</dbReference>
<sequence length="535" mass="59974">MSNRRKKTDRADHETLLPPGDDDEKHEKSDLLGDRSNIAILVFLYLLQGIPIGLASAIPMLLQNRGASYKQQAEFSFAHWPFSLKLLWAPIVDSLFWKRFGRRKSWLIPTQYLIGIFMLILSLHVNRWLGAESSYTTDEHSNVESGSTLNIPLLSFIFFMLNFLAATQDIAVDGWALTMLKRCNVGYASTCNSVGQTAGYFLGYVVFMALESAEFCNSYLRSEPAPEGLVNLSGYLWFWGLVFIVTTTLVALGKRELAPSIDRGHEEHLELDIKQTYRLLLDIMKMKPILTLVAILLTAKAGFAACDAVTSLKLIDAGVPKDKLALLVVPLVPLQIVLPLAISKYTAGTRPMEVYLKAIPYRIALTLTAAGIVWITPAIIHDHQVPYYYYILLLVNYGLYQIALYSMFVAVMAFFARISDPAVGGTYMTLLNTLSNLGGNWPTTVVLWLVDYVTWRRCSNAASNDCSDAALKETCIAGGGQCTITIDGYYVEIFICLLYGLLWYRWGSSKIRQLQELPLKAWRVARQVHHRAHSS</sequence>
<evidence type="ECO:0000313" key="6">
    <source>
        <dbReference type="Proteomes" id="UP000076408"/>
    </source>
</evidence>
<dbReference type="VEuPathDB" id="VectorBase:ASTEI02605"/>
<dbReference type="OrthoDB" id="6415790at2759"/>
<dbReference type="GO" id="GO:0035348">
    <property type="term" value="P:acetyl-CoA transmembrane transport"/>
    <property type="evidence" value="ECO:0007669"/>
    <property type="project" value="InterPro"/>
</dbReference>
<accession>A0A182Y2B9</accession>
<proteinExistence type="predicted"/>
<dbReference type="InterPro" id="IPR036259">
    <property type="entry name" value="MFS_trans_sf"/>
</dbReference>
<dbReference type="Gene3D" id="1.20.1250.20">
    <property type="entry name" value="MFS general substrate transporter like domains"/>
    <property type="match status" value="1"/>
</dbReference>